<dbReference type="RefSeq" id="WP_340357011.1">
    <property type="nucleotide sequence ID" value="NZ_JBBKZU010000004.1"/>
</dbReference>
<evidence type="ECO:0000259" key="3">
    <source>
        <dbReference type="Pfam" id="PF13439"/>
    </source>
</evidence>
<dbReference type="Proteomes" id="UP001365846">
    <property type="component" value="Unassembled WGS sequence"/>
</dbReference>
<feature type="domain" description="Glycosyl transferase family 1" evidence="2">
    <location>
        <begin position="220"/>
        <end position="379"/>
    </location>
</feature>
<name>A0ABU8VDJ7_9BURK</name>
<protein>
    <submittedName>
        <fullName evidence="4">Glycosyltransferase</fullName>
        <ecNumber evidence="4">2.4.-.-</ecNumber>
    </submittedName>
</protein>
<dbReference type="CDD" id="cd03809">
    <property type="entry name" value="GT4_MtfB-like"/>
    <property type="match status" value="1"/>
</dbReference>
<dbReference type="InterPro" id="IPR001296">
    <property type="entry name" value="Glyco_trans_1"/>
</dbReference>
<dbReference type="InterPro" id="IPR028098">
    <property type="entry name" value="Glyco_trans_4-like_N"/>
</dbReference>
<feature type="domain" description="Glycosyl transferase family 1" evidence="2">
    <location>
        <begin position="618"/>
        <end position="789"/>
    </location>
</feature>
<evidence type="ECO:0000313" key="5">
    <source>
        <dbReference type="Proteomes" id="UP001365846"/>
    </source>
</evidence>
<reference evidence="4 5" key="1">
    <citation type="submission" date="2024-03" db="EMBL/GenBank/DDBJ databases">
        <title>Novel species of the genus Variovorax.</title>
        <authorList>
            <person name="Liu Q."/>
            <person name="Xin Y.-H."/>
        </authorList>
    </citation>
    <scope>NUCLEOTIDE SEQUENCE [LARGE SCALE GENOMIC DNA]</scope>
    <source>
        <strain evidence="4 5">KACC 18899</strain>
    </source>
</reference>
<dbReference type="Gene3D" id="3.40.50.2000">
    <property type="entry name" value="Glycogen Phosphorylase B"/>
    <property type="match status" value="3"/>
</dbReference>
<evidence type="ECO:0000256" key="1">
    <source>
        <dbReference type="ARBA" id="ARBA00022679"/>
    </source>
</evidence>
<keyword evidence="1 4" id="KW-0808">Transferase</keyword>
<dbReference type="EMBL" id="JBBKZU010000004">
    <property type="protein sequence ID" value="MEJ8811740.1"/>
    <property type="molecule type" value="Genomic_DNA"/>
</dbReference>
<comment type="caution">
    <text evidence="4">The sequence shown here is derived from an EMBL/GenBank/DDBJ whole genome shotgun (WGS) entry which is preliminary data.</text>
</comment>
<dbReference type="GO" id="GO:0016757">
    <property type="term" value="F:glycosyltransferase activity"/>
    <property type="evidence" value="ECO:0007669"/>
    <property type="project" value="UniProtKB-KW"/>
</dbReference>
<dbReference type="PANTHER" id="PTHR46401:SF2">
    <property type="entry name" value="GLYCOSYLTRANSFERASE WBBK-RELATED"/>
    <property type="match status" value="1"/>
</dbReference>
<accession>A0ABU8VDJ7</accession>
<keyword evidence="5" id="KW-1185">Reference proteome</keyword>
<keyword evidence="4" id="KW-0328">Glycosyltransferase</keyword>
<dbReference type="PANTHER" id="PTHR46401">
    <property type="entry name" value="GLYCOSYLTRANSFERASE WBBK-RELATED"/>
    <property type="match status" value="1"/>
</dbReference>
<gene>
    <name evidence="4" type="ORF">WKW77_11735</name>
</gene>
<dbReference type="SUPFAM" id="SSF53756">
    <property type="entry name" value="UDP-Glycosyltransferase/glycogen phosphorylase"/>
    <property type="match status" value="2"/>
</dbReference>
<dbReference type="Pfam" id="PF13439">
    <property type="entry name" value="Glyco_transf_4"/>
    <property type="match status" value="1"/>
</dbReference>
<dbReference type="Pfam" id="PF00534">
    <property type="entry name" value="Glycos_transf_1"/>
    <property type="match status" value="2"/>
</dbReference>
<evidence type="ECO:0000259" key="2">
    <source>
        <dbReference type="Pfam" id="PF00534"/>
    </source>
</evidence>
<dbReference type="CDD" id="cd03801">
    <property type="entry name" value="GT4_PimA-like"/>
    <property type="match status" value="1"/>
</dbReference>
<dbReference type="EC" id="2.4.-.-" evidence="4"/>
<feature type="domain" description="Glycosyltransferase subfamily 4-like N-terminal" evidence="3">
    <location>
        <begin position="18"/>
        <end position="190"/>
    </location>
</feature>
<sequence>MRIVIDLQGAQSTSSATRGIGRYTSSLTQAMVRLRGEHEIVLALNGQFPDTIDQIKERLGAFVPHENFRVWQSAPHAPASSPGFKRAQEKMYEAFLASLQPDVVFIASLFEGLGDAAVTSIGNFLTVPTAVTLYDLIPLINARPYLDDPTVKSWYMRKIGALRRADMWLAISESSRREGIDHLGLDPNRCINVSTAADEHFRAIEVPKERRQALRTQYALDKQFVMYTGGIDLRKNIEGLIRAFGMLPIEVRSAHQLAIVCSARPEDRKALLELARKQGLRDGELVVTGFVPDQDLVELYNLCTLFVFPSWHEGFGLPALEAMRCGAVVIGANTSSVPEVIGLPEAMFDPRDDAAIASKITQALTDQEFRSMLIEHGRQQAEKFSWEVSAQRALDGLEQLRAAGKRQQPQAPGYRRLRPRLAYVSPLPPERSGIASYSAELLPELAQHYDIELITDLTRVGDSLLGASFPLRSIDWFCKNHSEFDRVLYHFGNSEFHQHMFELLAEIPGTVVLHDFYLSGAYLFKELRLNQEFAWTEALYESHGYLAVAERFAAEVTTEVADKYPCSLGVITQAQGVIVHSRYSMDLARQWFGESVPNEWALVPHLRVLAQRDDAGRANARRELGLGPDDFLVCEFGLLGPTKLNKRLLDAWLASPLANDPHCHLVFVGAKGAPPYSVEMDWQIAATKNPRIKITGWANIEVFHRYLAAADLAVQLRANSRGETSGTVLDAMSRGLPTVVNANGSMASLPPEAVAILPDQFTDAQLVHTLERLWRNRSERLALGARGRQAIASQHAPEACACGYADAIERFAARASEGRDALIESICASDGPIEGEEAVQLARAMTLTLPTPGPMRQLFVDVSGLAHGAPSVDTQWAGEASLRALLEAPPAGYRIEPVYAQPGKPGYRYARKFMLGLLGCPVAALQDAPLDYRRGDLFVGLHMQFQRAPEQREYFRQLRQAGVHVEFVESDLHPTRLAEPYAAGSAEPHPQLLEVLAEIEVAIRNLRECHPLLGSRVQKLEVARDR</sequence>
<organism evidence="4 5">
    <name type="scientific">Variovorax ureilyticus</name>
    <dbReference type="NCBI Taxonomy" id="1836198"/>
    <lineage>
        <taxon>Bacteria</taxon>
        <taxon>Pseudomonadati</taxon>
        <taxon>Pseudomonadota</taxon>
        <taxon>Betaproteobacteria</taxon>
        <taxon>Burkholderiales</taxon>
        <taxon>Comamonadaceae</taxon>
        <taxon>Variovorax</taxon>
    </lineage>
</organism>
<proteinExistence type="predicted"/>
<evidence type="ECO:0000313" key="4">
    <source>
        <dbReference type="EMBL" id="MEJ8811740.1"/>
    </source>
</evidence>